<organism evidence="1 2">
    <name type="scientific">Sulfitobacter geojensis</name>
    <dbReference type="NCBI Taxonomy" id="1342299"/>
    <lineage>
        <taxon>Bacteria</taxon>
        <taxon>Pseudomonadati</taxon>
        <taxon>Pseudomonadota</taxon>
        <taxon>Alphaproteobacteria</taxon>
        <taxon>Rhodobacterales</taxon>
        <taxon>Roseobacteraceae</taxon>
        <taxon>Sulfitobacter</taxon>
    </lineage>
</organism>
<reference evidence="1 2" key="1">
    <citation type="submission" date="2021-01" db="EMBL/GenBank/DDBJ databases">
        <title>Diatom-associated Roseobacters Show Island Model of Population Structure.</title>
        <authorList>
            <person name="Qu L."/>
            <person name="Feng X."/>
            <person name="Chen Y."/>
            <person name="Li L."/>
            <person name="Wang X."/>
            <person name="Hu Z."/>
            <person name="Wang H."/>
            <person name="Luo H."/>
        </authorList>
    </citation>
    <scope>NUCLEOTIDE SEQUENCE [LARGE SCALE GENOMIC DNA]</scope>
    <source>
        <strain evidence="1 2">TR60-84</strain>
    </source>
</reference>
<evidence type="ECO:0000313" key="2">
    <source>
        <dbReference type="Proteomes" id="UP000732193"/>
    </source>
</evidence>
<evidence type="ECO:0008006" key="3">
    <source>
        <dbReference type="Google" id="ProtNLM"/>
    </source>
</evidence>
<dbReference type="RefSeq" id="WP_203243141.1">
    <property type="nucleotide sequence ID" value="NZ_JAFBRH010000005.1"/>
</dbReference>
<dbReference type="AlphaFoldDB" id="A0AAE3B7I3"/>
<protein>
    <recommendedName>
        <fullName evidence="3">Lipoprotein</fullName>
    </recommendedName>
</protein>
<sequence>MIRPFVFITLLALAACNYPSAEYRGSPVTRVSVQGSTFDVRVNGRRAEAIRINPEYAPRFGPIRERAAVAMAAVTGCKVASVTGDQAQAFGRLDCGKGAAPRRVRPLALDCVPVRGTGIREIAQVRIDLDCDPA</sequence>
<comment type="caution">
    <text evidence="1">The sequence shown here is derived from an EMBL/GenBank/DDBJ whole genome shotgun (WGS) entry which is preliminary data.</text>
</comment>
<name>A0AAE3B7I3_9RHOB</name>
<evidence type="ECO:0000313" key="1">
    <source>
        <dbReference type="EMBL" id="MBM1715318.1"/>
    </source>
</evidence>
<dbReference type="PROSITE" id="PS51257">
    <property type="entry name" value="PROKAR_LIPOPROTEIN"/>
    <property type="match status" value="1"/>
</dbReference>
<gene>
    <name evidence="1" type="ORF">JQV55_17250</name>
</gene>
<dbReference type="Proteomes" id="UP000732193">
    <property type="component" value="Unassembled WGS sequence"/>
</dbReference>
<dbReference type="EMBL" id="JAFBRM010000005">
    <property type="protein sequence ID" value="MBM1715318.1"/>
    <property type="molecule type" value="Genomic_DNA"/>
</dbReference>
<keyword evidence="2" id="KW-1185">Reference proteome</keyword>
<accession>A0AAE3B7I3</accession>
<proteinExistence type="predicted"/>